<dbReference type="AlphaFoldDB" id="A0A199UH34"/>
<feature type="transmembrane region" description="Helical" evidence="2">
    <location>
        <begin position="128"/>
        <end position="145"/>
    </location>
</feature>
<comment type="caution">
    <text evidence="3">The sequence shown here is derived from an EMBL/GenBank/DDBJ whole genome shotgun (WGS) entry which is preliminary data.</text>
</comment>
<proteinExistence type="predicted"/>
<gene>
    <name evidence="3" type="ORF">ACMD2_11761</name>
</gene>
<feature type="transmembrane region" description="Helical" evidence="2">
    <location>
        <begin position="166"/>
        <end position="186"/>
    </location>
</feature>
<keyword evidence="2" id="KW-1133">Transmembrane helix</keyword>
<evidence type="ECO:0000256" key="1">
    <source>
        <dbReference type="SAM" id="MobiDB-lite"/>
    </source>
</evidence>
<feature type="transmembrane region" description="Helical" evidence="2">
    <location>
        <begin position="97"/>
        <end position="116"/>
    </location>
</feature>
<protein>
    <submittedName>
        <fullName evidence="3">Uncharacterized protein</fullName>
    </submittedName>
</protein>
<organism evidence="3 4">
    <name type="scientific">Ananas comosus</name>
    <name type="common">Pineapple</name>
    <name type="synonym">Ananas ananas</name>
    <dbReference type="NCBI Taxonomy" id="4615"/>
    <lineage>
        <taxon>Eukaryota</taxon>
        <taxon>Viridiplantae</taxon>
        <taxon>Streptophyta</taxon>
        <taxon>Embryophyta</taxon>
        <taxon>Tracheophyta</taxon>
        <taxon>Spermatophyta</taxon>
        <taxon>Magnoliopsida</taxon>
        <taxon>Liliopsida</taxon>
        <taxon>Poales</taxon>
        <taxon>Bromeliaceae</taxon>
        <taxon>Bromelioideae</taxon>
        <taxon>Ananas</taxon>
    </lineage>
</organism>
<name>A0A199UH34_ANACO</name>
<evidence type="ECO:0000256" key="2">
    <source>
        <dbReference type="SAM" id="Phobius"/>
    </source>
</evidence>
<feature type="transmembrane region" description="Helical" evidence="2">
    <location>
        <begin position="192"/>
        <end position="213"/>
    </location>
</feature>
<dbReference type="Gramene" id="Aco015252.1.mrna1">
    <property type="protein sequence ID" value="Aco015252.1.mrna1.cds1"/>
    <property type="gene ID" value="Aco015252.1.path1"/>
</dbReference>
<feature type="region of interest" description="Disordered" evidence="1">
    <location>
        <begin position="25"/>
        <end position="79"/>
    </location>
</feature>
<dbReference type="Proteomes" id="UP000092600">
    <property type="component" value="Unassembled WGS sequence"/>
</dbReference>
<keyword evidence="2" id="KW-0812">Transmembrane</keyword>
<sequence length="226" mass="23581">MLRGLDYLSSSFSSHPFLRRLLSSGASSESSASPPPELALETQQPELPPLTATAPPMDIESGTPSRPPPAEVPAPAILVGDGRREVDSSDARRVAKLVQPVALAAAAGSLVLFVNAPPAADGHRPELHAAYLAFVCLGLFTSLGLSMHAVVRSGDPAVVAALHKRLLLLAIAFVLCAAVVRFSLVLPGAVPLQYVLAFLLLGVLASLLFLHAAGKIAQGQSRQHRT</sequence>
<keyword evidence="2" id="KW-0472">Membrane</keyword>
<dbReference type="EMBL" id="LSRQ01008284">
    <property type="protein sequence ID" value="OAY64054.1"/>
    <property type="molecule type" value="Genomic_DNA"/>
</dbReference>
<accession>A0A199UH34</accession>
<evidence type="ECO:0000313" key="3">
    <source>
        <dbReference type="EMBL" id="OAY64054.1"/>
    </source>
</evidence>
<reference evidence="3 4" key="1">
    <citation type="journal article" date="2016" name="DNA Res.">
        <title>The draft genome of MD-2 pineapple using hybrid error correction of long reads.</title>
        <authorList>
            <person name="Redwan R.M."/>
            <person name="Saidin A."/>
            <person name="Kumar S.V."/>
        </authorList>
    </citation>
    <scope>NUCLEOTIDE SEQUENCE [LARGE SCALE GENOMIC DNA]</scope>
    <source>
        <strain evidence="4">cv. MD2</strain>
        <tissue evidence="3">Leaf</tissue>
    </source>
</reference>
<evidence type="ECO:0000313" key="4">
    <source>
        <dbReference type="Proteomes" id="UP000092600"/>
    </source>
</evidence>